<accession>A0A0C9TXR9</accession>
<name>A0A0C9TXR9_PAXIN</name>
<dbReference type="AlphaFoldDB" id="A0A0C9TXR9"/>
<evidence type="ECO:0000313" key="3">
    <source>
        <dbReference type="EMBL" id="KIJ12086.1"/>
    </source>
</evidence>
<evidence type="ECO:0000259" key="2">
    <source>
        <dbReference type="Pfam" id="PF20149"/>
    </source>
</evidence>
<feature type="domain" description="DUF6532" evidence="2">
    <location>
        <begin position="361"/>
        <end position="548"/>
    </location>
</feature>
<dbReference type="HOGENOM" id="CLU_031310_0_0_1"/>
<evidence type="ECO:0000313" key="4">
    <source>
        <dbReference type="Proteomes" id="UP000053647"/>
    </source>
</evidence>
<dbReference type="InterPro" id="IPR045341">
    <property type="entry name" value="DUF6532"/>
</dbReference>
<evidence type="ECO:0000256" key="1">
    <source>
        <dbReference type="SAM" id="MobiDB-lite"/>
    </source>
</evidence>
<sequence length="608" mass="68615">MSLFSAKAGTLNNHICLYAAAFSMPTSLCVMGPGLSLIAFFLDGGDPPTSPWASLILPPVSSTFQPPFILSNASSVEPALTRVLLAAEPVHPYTIPALRPSGSVLVHPNMLLKDLEYKRSYPGLEANSRYFGGNEEDKFALALEPPPLDFEDEARFRDEELQHEHKHLRDNTPNSNLTHLREAFGGSQYTEVDINMSIDKAFDIDLDFGSLEDNKVDFEALASRSSNVQPRVQKQYGQHAHQPVNQHAVQCPYPCPTQSHQQGAPTEQKNHAPHLPSEEYLDDVHRQQKAGLTKEPPHNDQGDTAGYDEDHGVIHNGLVDHDEEADEQRKAQVLKENHNNPSLIGYYPTLCTAMLEMEKCYFRQHVMLVDPFPARLEALSTTCDEMVDEALTMFMTLNRKIEDGYWLKCKDGMARVLWNDLNMLRSELCAVAQGHLASEYNLCALSSAKTKDEWIKVVKDKVEKLAKGFLFLRGENDSNWKTSNFAHPGLQAICITAFYHSGSKSFRNHPEFKAALPYSAMLLVTSLVKGYLDIYHEHGYVPERFQVPLIKNKKDYFIMRTELQRVLDHPYHEPKLDDMLKRWAEEGMTGFELDKGAGEDEECKIVLD</sequence>
<organism evidence="3 4">
    <name type="scientific">Paxillus involutus ATCC 200175</name>
    <dbReference type="NCBI Taxonomy" id="664439"/>
    <lineage>
        <taxon>Eukaryota</taxon>
        <taxon>Fungi</taxon>
        <taxon>Dikarya</taxon>
        <taxon>Basidiomycota</taxon>
        <taxon>Agaricomycotina</taxon>
        <taxon>Agaricomycetes</taxon>
        <taxon>Agaricomycetidae</taxon>
        <taxon>Boletales</taxon>
        <taxon>Paxilineae</taxon>
        <taxon>Paxillaceae</taxon>
        <taxon>Paxillus</taxon>
    </lineage>
</organism>
<feature type="compositionally biased region" description="Polar residues" evidence="1">
    <location>
        <begin position="256"/>
        <end position="267"/>
    </location>
</feature>
<dbReference type="Proteomes" id="UP000053647">
    <property type="component" value="Unassembled WGS sequence"/>
</dbReference>
<proteinExistence type="predicted"/>
<dbReference type="EMBL" id="KN819369">
    <property type="protein sequence ID" value="KIJ12086.1"/>
    <property type="molecule type" value="Genomic_DNA"/>
</dbReference>
<reference evidence="4" key="2">
    <citation type="submission" date="2015-01" db="EMBL/GenBank/DDBJ databases">
        <title>Evolutionary Origins and Diversification of the Mycorrhizal Mutualists.</title>
        <authorList>
            <consortium name="DOE Joint Genome Institute"/>
            <consortium name="Mycorrhizal Genomics Consortium"/>
            <person name="Kohler A."/>
            <person name="Kuo A."/>
            <person name="Nagy L.G."/>
            <person name="Floudas D."/>
            <person name="Copeland A."/>
            <person name="Barry K.W."/>
            <person name="Cichocki N."/>
            <person name="Veneault-Fourrey C."/>
            <person name="LaButti K."/>
            <person name="Lindquist E.A."/>
            <person name="Lipzen A."/>
            <person name="Lundell T."/>
            <person name="Morin E."/>
            <person name="Murat C."/>
            <person name="Riley R."/>
            <person name="Ohm R."/>
            <person name="Sun H."/>
            <person name="Tunlid A."/>
            <person name="Henrissat B."/>
            <person name="Grigoriev I.V."/>
            <person name="Hibbett D.S."/>
            <person name="Martin F."/>
        </authorList>
    </citation>
    <scope>NUCLEOTIDE SEQUENCE [LARGE SCALE GENOMIC DNA]</scope>
    <source>
        <strain evidence="4">ATCC 200175</strain>
    </source>
</reference>
<dbReference type="Pfam" id="PF20149">
    <property type="entry name" value="DUF6532"/>
    <property type="match status" value="1"/>
</dbReference>
<gene>
    <name evidence="3" type="ORF">PAXINDRAFT_15113</name>
</gene>
<keyword evidence="4" id="KW-1185">Reference proteome</keyword>
<reference evidence="3 4" key="1">
    <citation type="submission" date="2014-06" db="EMBL/GenBank/DDBJ databases">
        <authorList>
            <consortium name="DOE Joint Genome Institute"/>
            <person name="Kuo A."/>
            <person name="Kohler A."/>
            <person name="Nagy L.G."/>
            <person name="Floudas D."/>
            <person name="Copeland A."/>
            <person name="Barry K.W."/>
            <person name="Cichocki N."/>
            <person name="Veneault-Fourrey C."/>
            <person name="LaButti K."/>
            <person name="Lindquist E.A."/>
            <person name="Lipzen A."/>
            <person name="Lundell T."/>
            <person name="Morin E."/>
            <person name="Murat C."/>
            <person name="Sun H."/>
            <person name="Tunlid A."/>
            <person name="Henrissat B."/>
            <person name="Grigoriev I.V."/>
            <person name="Hibbett D.S."/>
            <person name="Martin F."/>
            <person name="Nordberg H.P."/>
            <person name="Cantor M.N."/>
            <person name="Hua S.X."/>
        </authorList>
    </citation>
    <scope>NUCLEOTIDE SEQUENCE [LARGE SCALE GENOMIC DNA]</scope>
    <source>
        <strain evidence="3 4">ATCC 200175</strain>
    </source>
</reference>
<protein>
    <recommendedName>
        <fullName evidence="2">DUF6532 domain-containing protein</fullName>
    </recommendedName>
</protein>
<feature type="region of interest" description="Disordered" evidence="1">
    <location>
        <begin position="254"/>
        <end position="274"/>
    </location>
</feature>
<dbReference type="OrthoDB" id="2655110at2759"/>